<dbReference type="Proteomes" id="UP000027222">
    <property type="component" value="Unassembled WGS sequence"/>
</dbReference>
<feature type="compositionally biased region" description="Polar residues" evidence="1">
    <location>
        <begin position="267"/>
        <end position="278"/>
    </location>
</feature>
<proteinExistence type="predicted"/>
<feature type="region of interest" description="Disordered" evidence="1">
    <location>
        <begin position="359"/>
        <end position="392"/>
    </location>
</feature>
<feature type="compositionally biased region" description="Polar residues" evidence="1">
    <location>
        <begin position="372"/>
        <end position="392"/>
    </location>
</feature>
<evidence type="ECO:0000256" key="1">
    <source>
        <dbReference type="SAM" id="MobiDB-lite"/>
    </source>
</evidence>
<keyword evidence="3" id="KW-1185">Reference proteome</keyword>
<gene>
    <name evidence="2" type="ORF">GALMADRAFT_144250</name>
</gene>
<organism evidence="2 3">
    <name type="scientific">Galerina marginata (strain CBS 339.88)</name>
    <dbReference type="NCBI Taxonomy" id="685588"/>
    <lineage>
        <taxon>Eukaryota</taxon>
        <taxon>Fungi</taxon>
        <taxon>Dikarya</taxon>
        <taxon>Basidiomycota</taxon>
        <taxon>Agaricomycotina</taxon>
        <taxon>Agaricomycetes</taxon>
        <taxon>Agaricomycetidae</taxon>
        <taxon>Agaricales</taxon>
        <taxon>Agaricineae</taxon>
        <taxon>Strophariaceae</taxon>
        <taxon>Galerina</taxon>
    </lineage>
</organism>
<feature type="region of interest" description="Disordered" evidence="1">
    <location>
        <begin position="313"/>
        <end position="333"/>
    </location>
</feature>
<dbReference type="EMBL" id="KL142394">
    <property type="protein sequence ID" value="KDR71189.1"/>
    <property type="molecule type" value="Genomic_DNA"/>
</dbReference>
<feature type="compositionally biased region" description="Basic and acidic residues" evidence="1">
    <location>
        <begin position="314"/>
        <end position="323"/>
    </location>
</feature>
<dbReference type="HOGENOM" id="CLU_704079_0_0_1"/>
<reference evidence="3" key="1">
    <citation type="journal article" date="2014" name="Proc. Natl. Acad. Sci. U.S.A.">
        <title>Extensive sampling of basidiomycete genomes demonstrates inadequacy of the white-rot/brown-rot paradigm for wood decay fungi.</title>
        <authorList>
            <person name="Riley R."/>
            <person name="Salamov A.A."/>
            <person name="Brown D.W."/>
            <person name="Nagy L.G."/>
            <person name="Floudas D."/>
            <person name="Held B.W."/>
            <person name="Levasseur A."/>
            <person name="Lombard V."/>
            <person name="Morin E."/>
            <person name="Otillar R."/>
            <person name="Lindquist E.A."/>
            <person name="Sun H."/>
            <person name="LaButti K.M."/>
            <person name="Schmutz J."/>
            <person name="Jabbour D."/>
            <person name="Luo H."/>
            <person name="Baker S.E."/>
            <person name="Pisabarro A.G."/>
            <person name="Walton J.D."/>
            <person name="Blanchette R.A."/>
            <person name="Henrissat B."/>
            <person name="Martin F."/>
            <person name="Cullen D."/>
            <person name="Hibbett D.S."/>
            <person name="Grigoriev I.V."/>
        </authorList>
    </citation>
    <scope>NUCLEOTIDE SEQUENCE [LARGE SCALE GENOMIC DNA]</scope>
    <source>
        <strain evidence="3">CBS 339.88</strain>
    </source>
</reference>
<protein>
    <submittedName>
        <fullName evidence="2">Uncharacterized protein</fullName>
    </submittedName>
</protein>
<sequence>MWVLSQFFPLSLHSESTPLRSWNVISSSPLLQGCGTPPAAPSPMSPDPPQFRPSSPALWPFDDSVGEHAMGSTCGIVSHVSLLSVLSRILTLTPPSSSFAPAASRLRNCRAPHAHVPPFAHFQQHPFSTAEFNINLPLCSKHPTPSSALSAPTSFVTATTVDSNDSSHGHLQHRPQLIRNQHIKKLGRVRQWELVFEAFAGVSLQLRSCFFVAFCYPAAAAALRPPTSVTSADHPLPPFSNNTVAGTKSVPGHRRPHPALTKHERNPSVTLQRPTTPSAKHDEGHNPVIVAISGRKYPTYCNLRPPPRRNTRCVVDDHHDSANHHPSAIAETTDNDGASMKKLALLWCITEAARVPAQPWHGSAKTTRQDNGDSAASSPRGNEPTNRAASHN</sequence>
<evidence type="ECO:0000313" key="2">
    <source>
        <dbReference type="EMBL" id="KDR71189.1"/>
    </source>
</evidence>
<dbReference type="AlphaFoldDB" id="A0A067SU07"/>
<evidence type="ECO:0000313" key="3">
    <source>
        <dbReference type="Proteomes" id="UP000027222"/>
    </source>
</evidence>
<name>A0A067SU07_GALM3</name>
<accession>A0A067SU07</accession>
<feature type="region of interest" description="Disordered" evidence="1">
    <location>
        <begin position="227"/>
        <end position="284"/>
    </location>
</feature>